<dbReference type="Proteomes" id="UP000298616">
    <property type="component" value="Chromosome"/>
</dbReference>
<dbReference type="AlphaFoldDB" id="A0A4D7JTC2"/>
<dbReference type="OrthoDB" id="982794at2"/>
<organism evidence="1 2">
    <name type="scientific">Mangrovivirga cuniculi</name>
    <dbReference type="NCBI Taxonomy" id="2715131"/>
    <lineage>
        <taxon>Bacteria</taxon>
        <taxon>Pseudomonadati</taxon>
        <taxon>Bacteroidota</taxon>
        <taxon>Cytophagia</taxon>
        <taxon>Cytophagales</taxon>
        <taxon>Mangrovivirgaceae</taxon>
        <taxon>Mangrovivirga</taxon>
    </lineage>
</organism>
<keyword evidence="2" id="KW-1185">Reference proteome</keyword>
<dbReference type="KEGG" id="fpf:DCC35_11780"/>
<gene>
    <name evidence="1" type="ORF">DCC35_11780</name>
</gene>
<dbReference type="EMBL" id="CP028923">
    <property type="protein sequence ID" value="QCK15376.1"/>
    <property type="molecule type" value="Genomic_DNA"/>
</dbReference>
<sequence>MSELAKKDLRDLSKLLRKDLAMDASQINLKKQYSLDKLHDILSEQIERLLDNDPSYLVNLLYRIDVPEIDFKRALEAPGMMAKSEQLATMVIERELKKIETRKRFSHLAE</sequence>
<dbReference type="RefSeq" id="WP_137090973.1">
    <property type="nucleotide sequence ID" value="NZ_CP028923.1"/>
</dbReference>
<accession>A0A4D7JTC2</accession>
<proteinExistence type="predicted"/>
<name>A0A4D7JTC2_9BACT</name>
<evidence type="ECO:0000313" key="2">
    <source>
        <dbReference type="Proteomes" id="UP000298616"/>
    </source>
</evidence>
<evidence type="ECO:0000313" key="1">
    <source>
        <dbReference type="EMBL" id="QCK15376.1"/>
    </source>
</evidence>
<reference evidence="1 2" key="1">
    <citation type="submission" date="2018-04" db="EMBL/GenBank/DDBJ databases">
        <title>Complete genome uncultured novel isolate.</title>
        <authorList>
            <person name="Merlino G."/>
        </authorList>
    </citation>
    <scope>NUCLEOTIDE SEQUENCE [LARGE SCALE GENOMIC DNA]</scope>
    <source>
        <strain evidence="2">R1DC9</strain>
    </source>
</reference>
<protein>
    <submittedName>
        <fullName evidence="1">Uncharacterized protein</fullName>
    </submittedName>
</protein>